<dbReference type="OrthoDB" id="10066002at2759"/>
<comment type="caution">
    <text evidence="2">The sequence shown here is derived from an EMBL/GenBank/DDBJ whole genome shotgun (WGS) entry which is preliminary data.</text>
</comment>
<feature type="region of interest" description="Disordered" evidence="1">
    <location>
        <begin position="173"/>
        <end position="204"/>
    </location>
</feature>
<proteinExistence type="predicted"/>
<gene>
    <name evidence="2" type="ORF">HOLleu_29487</name>
</gene>
<organism evidence="2 3">
    <name type="scientific">Holothuria leucospilota</name>
    <name type="common">Black long sea cucumber</name>
    <name type="synonym">Mertensiothuria leucospilota</name>
    <dbReference type="NCBI Taxonomy" id="206669"/>
    <lineage>
        <taxon>Eukaryota</taxon>
        <taxon>Metazoa</taxon>
        <taxon>Echinodermata</taxon>
        <taxon>Eleutherozoa</taxon>
        <taxon>Echinozoa</taxon>
        <taxon>Holothuroidea</taxon>
        <taxon>Aspidochirotacea</taxon>
        <taxon>Aspidochirotida</taxon>
        <taxon>Holothuriidae</taxon>
        <taxon>Holothuria</taxon>
    </lineage>
</organism>
<evidence type="ECO:0000313" key="2">
    <source>
        <dbReference type="EMBL" id="KAJ8029949.1"/>
    </source>
</evidence>
<dbReference type="Proteomes" id="UP001152320">
    <property type="component" value="Chromosome 14"/>
</dbReference>
<protein>
    <submittedName>
        <fullName evidence="2">Uncharacterized protein</fullName>
    </submittedName>
</protein>
<reference evidence="2" key="1">
    <citation type="submission" date="2021-10" db="EMBL/GenBank/DDBJ databases">
        <title>Tropical sea cucumber genome reveals ecological adaptation and Cuvierian tubules defense mechanism.</title>
        <authorList>
            <person name="Chen T."/>
        </authorList>
    </citation>
    <scope>NUCLEOTIDE SEQUENCE</scope>
    <source>
        <strain evidence="2">Nanhai2018</strain>
        <tissue evidence="2">Muscle</tissue>
    </source>
</reference>
<feature type="compositionally biased region" description="Low complexity" evidence="1">
    <location>
        <begin position="189"/>
        <end position="199"/>
    </location>
</feature>
<evidence type="ECO:0000256" key="1">
    <source>
        <dbReference type="SAM" id="MobiDB-lite"/>
    </source>
</evidence>
<dbReference type="PANTHER" id="PTHR31025:SF9">
    <property type="entry name" value="SI:DKEY-286J15.1"/>
    <property type="match status" value="1"/>
</dbReference>
<dbReference type="PANTHER" id="PTHR31025">
    <property type="entry name" value="SI:CH211-196P9.1-RELATED"/>
    <property type="match status" value="1"/>
</dbReference>
<name>A0A9Q1BNT4_HOLLE</name>
<evidence type="ECO:0000313" key="3">
    <source>
        <dbReference type="Proteomes" id="UP001152320"/>
    </source>
</evidence>
<feature type="compositionally biased region" description="Polar residues" evidence="1">
    <location>
        <begin position="28"/>
        <end position="46"/>
    </location>
</feature>
<dbReference type="EMBL" id="JAIZAY010000014">
    <property type="protein sequence ID" value="KAJ8029949.1"/>
    <property type="molecule type" value="Genomic_DNA"/>
</dbReference>
<keyword evidence="3" id="KW-1185">Reference proteome</keyword>
<dbReference type="AlphaFoldDB" id="A0A9Q1BNT4"/>
<feature type="region of interest" description="Disordered" evidence="1">
    <location>
        <begin position="28"/>
        <end position="65"/>
    </location>
</feature>
<accession>A0A9Q1BNT4</accession>
<sequence length="467" mass="52730">MKNCDNPVYQVLQYITTLLTNALVLEPSSTPVSDGTATPVSCNSDAGNDKEEELQPEGASSSTPKRQKLFFDVREMLKNHPDGGAIESEMDDGLLSSQSRIKAVRIFVSHLMEKYGDRPKSHIKEALARSIIVQFPKLKGDGHGYEAWYTTSIAQHVATGYLEERLRNVRKRTAKKNQLFSPQRKSELNHSTASSSSSLENDEEAIDPAEVEAMTQWLKHNKEPLSQVRDYQRKTARKRLSWIKDNPDKPVKEIFVQYPRLLDTPGLISMDFAVLKPGSEDHLFHLWTPGLAKSILQYADKQNDWSRHLGVQLDNNTDDEICNIALQCLPCIFPTGSHKIKGKSRRATINEAISSFVDARKIGTNIPAYLENVKNKQPFVLVLGARVKPEQVFVIIEREAIPQDSLLKAVDLCFKCFYVYDIDYPWQTCNSWQFLQSAIFGIEGIAKATSSSVMSLKAFLKIKRKPE</sequence>